<evidence type="ECO:0000259" key="2">
    <source>
        <dbReference type="Pfam" id="PF03795"/>
    </source>
</evidence>
<keyword evidence="4" id="KW-1185">Reference proteome</keyword>
<dbReference type="STRING" id="1391654.AKJ09_11153"/>
<dbReference type="SUPFAM" id="SSF54909">
    <property type="entry name" value="Dimeric alpha+beta barrel"/>
    <property type="match status" value="1"/>
</dbReference>
<evidence type="ECO:0000313" key="4">
    <source>
        <dbReference type="Proteomes" id="UP000064967"/>
    </source>
</evidence>
<dbReference type="EMBL" id="CP012333">
    <property type="protein sequence ID" value="AKV04490.1"/>
    <property type="molecule type" value="Genomic_DNA"/>
</dbReference>
<sequence>MSVFVYLFRSTLEGQREAMGTPERAQRSMEAMMAWMRDLEAKGHLAEPGQPLDTAGKVVRGRKGESALVTDGPYAETKDVILGYILVRAKDLAEAAALAESCPMVIGGELVEVRPVLTGTM</sequence>
<feature type="domain" description="YCII-related" evidence="2">
    <location>
        <begin position="23"/>
        <end position="116"/>
    </location>
</feature>
<evidence type="ECO:0000256" key="1">
    <source>
        <dbReference type="ARBA" id="ARBA00007689"/>
    </source>
</evidence>
<proteinExistence type="inferred from homology"/>
<dbReference type="RefSeq" id="WP_205634011.1">
    <property type="nucleotide sequence ID" value="NZ_CP012333.1"/>
</dbReference>
<protein>
    <submittedName>
        <fullName evidence="3">PhnB protein</fullName>
    </submittedName>
</protein>
<name>A0A0K1QGC4_9BACT</name>
<dbReference type="Gene3D" id="3.30.70.1060">
    <property type="entry name" value="Dimeric alpha+beta barrel"/>
    <property type="match status" value="1"/>
</dbReference>
<gene>
    <name evidence="3" type="ORF">AKJ09_11153</name>
</gene>
<dbReference type="AlphaFoldDB" id="A0A0K1QGC4"/>
<dbReference type="InterPro" id="IPR011008">
    <property type="entry name" value="Dimeric_a/b-barrel"/>
</dbReference>
<dbReference type="PANTHER" id="PTHR35174:SF3">
    <property type="entry name" value="BLL7171 PROTEIN"/>
    <property type="match status" value="1"/>
</dbReference>
<dbReference type="Pfam" id="PF03795">
    <property type="entry name" value="YCII"/>
    <property type="match status" value="1"/>
</dbReference>
<organism evidence="3 4">
    <name type="scientific">Labilithrix luteola</name>
    <dbReference type="NCBI Taxonomy" id="1391654"/>
    <lineage>
        <taxon>Bacteria</taxon>
        <taxon>Pseudomonadati</taxon>
        <taxon>Myxococcota</taxon>
        <taxon>Polyangia</taxon>
        <taxon>Polyangiales</taxon>
        <taxon>Labilitrichaceae</taxon>
        <taxon>Labilithrix</taxon>
    </lineage>
</organism>
<evidence type="ECO:0000313" key="3">
    <source>
        <dbReference type="EMBL" id="AKV04490.1"/>
    </source>
</evidence>
<reference evidence="3 4" key="1">
    <citation type="submission" date="2015-08" db="EMBL/GenBank/DDBJ databases">
        <authorList>
            <person name="Babu N.S."/>
            <person name="Beckwith C.J."/>
            <person name="Beseler K.G."/>
            <person name="Brison A."/>
            <person name="Carone J.V."/>
            <person name="Caskin T.P."/>
            <person name="Diamond M."/>
            <person name="Durham M.E."/>
            <person name="Foxe J.M."/>
            <person name="Go M."/>
            <person name="Henderson B.A."/>
            <person name="Jones I.B."/>
            <person name="McGettigan J.A."/>
            <person name="Micheletti S.J."/>
            <person name="Nasrallah M.E."/>
            <person name="Ortiz D."/>
            <person name="Piller C.R."/>
            <person name="Privatt S.R."/>
            <person name="Schneider S.L."/>
            <person name="Sharp S."/>
            <person name="Smith T.C."/>
            <person name="Stanton J.D."/>
            <person name="Ullery H.E."/>
            <person name="Wilson R.J."/>
            <person name="Serrano M.G."/>
            <person name="Buck G."/>
            <person name="Lee V."/>
            <person name="Wang Y."/>
            <person name="Carvalho R."/>
            <person name="Voegtly L."/>
            <person name="Shi R."/>
            <person name="Duckworth R."/>
            <person name="Johnson A."/>
            <person name="Loviza R."/>
            <person name="Walstead R."/>
            <person name="Shah Z."/>
            <person name="Kiflezghi M."/>
            <person name="Wade K."/>
            <person name="Ball S.L."/>
            <person name="Bradley K.W."/>
            <person name="Asai D.J."/>
            <person name="Bowman C.A."/>
            <person name="Russell D.A."/>
            <person name="Pope W.H."/>
            <person name="Jacobs-Sera D."/>
            <person name="Hendrix R.W."/>
            <person name="Hatfull G.F."/>
        </authorList>
    </citation>
    <scope>NUCLEOTIDE SEQUENCE [LARGE SCALE GENOMIC DNA]</scope>
    <source>
        <strain evidence="3 4">DSM 27648</strain>
    </source>
</reference>
<dbReference type="InterPro" id="IPR005545">
    <property type="entry name" value="YCII"/>
</dbReference>
<comment type="similarity">
    <text evidence="1">Belongs to the YciI family.</text>
</comment>
<dbReference type="PANTHER" id="PTHR35174">
    <property type="entry name" value="BLL7171 PROTEIN-RELATED"/>
    <property type="match status" value="1"/>
</dbReference>
<dbReference type="Proteomes" id="UP000064967">
    <property type="component" value="Chromosome"/>
</dbReference>
<dbReference type="KEGG" id="llu:AKJ09_11153"/>
<accession>A0A0K1QGC4</accession>